<name>A0A401XNE1_9FLAO</name>
<dbReference type="AlphaFoldDB" id="A0A401XNE1"/>
<accession>A0A401XNE1</accession>
<keyword evidence="2" id="KW-1185">Reference proteome</keyword>
<gene>
    <name evidence="1" type="ORF">JCM31826_20160</name>
</gene>
<evidence type="ECO:0000313" key="1">
    <source>
        <dbReference type="EMBL" id="GCD78534.1"/>
    </source>
</evidence>
<proteinExistence type="predicted"/>
<reference evidence="1 2" key="1">
    <citation type="submission" date="2018-11" db="EMBL/GenBank/DDBJ databases">
        <title>Schleiferia aggregans sp. nov., a moderately thermophilic heterotrophic bacterium isolated from microbial mats at a terrestrial hot spring.</title>
        <authorList>
            <person name="Iino T."/>
            <person name="Ohkuma M."/>
            <person name="Haruta S."/>
        </authorList>
    </citation>
    <scope>NUCLEOTIDE SEQUENCE [LARGE SCALE GENOMIC DNA]</scope>
    <source>
        <strain evidence="1 2">LA</strain>
    </source>
</reference>
<organism evidence="1 2">
    <name type="scientific">Thermaurantimonas aggregans</name>
    <dbReference type="NCBI Taxonomy" id="2173829"/>
    <lineage>
        <taxon>Bacteria</taxon>
        <taxon>Pseudomonadati</taxon>
        <taxon>Bacteroidota</taxon>
        <taxon>Flavobacteriia</taxon>
        <taxon>Flavobacteriales</taxon>
        <taxon>Schleiferiaceae</taxon>
        <taxon>Thermaurantimonas</taxon>
    </lineage>
</organism>
<evidence type="ECO:0000313" key="2">
    <source>
        <dbReference type="Proteomes" id="UP000286715"/>
    </source>
</evidence>
<comment type="caution">
    <text evidence="1">The sequence shown here is derived from an EMBL/GenBank/DDBJ whole genome shotgun (WGS) entry which is preliminary data.</text>
</comment>
<protein>
    <submittedName>
        <fullName evidence="1">Uncharacterized protein</fullName>
    </submittedName>
</protein>
<sequence>MTKRNIVKYFQNKKLFISLMRGLIKMESQKLPIYIRSKDRSFDFKSQIMENGMAPKSTQTDADIVRIREILNTDRQLISAN</sequence>
<dbReference type="EMBL" id="BHZE01000026">
    <property type="protein sequence ID" value="GCD78534.1"/>
    <property type="molecule type" value="Genomic_DNA"/>
</dbReference>
<dbReference type="Proteomes" id="UP000286715">
    <property type="component" value="Unassembled WGS sequence"/>
</dbReference>